<dbReference type="EMBL" id="EQ973772">
    <property type="protein sequence ID" value="EEF52962.1"/>
    <property type="molecule type" value="Genomic_DNA"/>
</dbReference>
<proteinExistence type="predicted"/>
<sequence>MDPVVSNSKINTLMIPYQRCWDADLMRDIFNARDVSIILGTTPSSRSCVDSWFWMWDISGLASRGDHNELASGNVCQA</sequence>
<dbReference type="Proteomes" id="UP000008311">
    <property type="component" value="Unassembled WGS sequence"/>
</dbReference>
<reference evidence="2" key="1">
    <citation type="journal article" date="2010" name="Nat. Biotechnol.">
        <title>Draft genome sequence of the oilseed species Ricinus communis.</title>
        <authorList>
            <person name="Chan A.P."/>
            <person name="Crabtree J."/>
            <person name="Zhao Q."/>
            <person name="Lorenzi H."/>
            <person name="Orvis J."/>
            <person name="Puiu D."/>
            <person name="Melake-Berhan A."/>
            <person name="Jones K.M."/>
            <person name="Redman J."/>
            <person name="Chen G."/>
            <person name="Cahoon E.B."/>
            <person name="Gedil M."/>
            <person name="Stanke M."/>
            <person name="Haas B.J."/>
            <person name="Wortman J.R."/>
            <person name="Fraser-Liggett C.M."/>
            <person name="Ravel J."/>
            <person name="Rabinowicz P.D."/>
        </authorList>
    </citation>
    <scope>NUCLEOTIDE SEQUENCE [LARGE SCALE GENOMIC DNA]</scope>
    <source>
        <strain evidence="2">cv. Hale</strain>
    </source>
</reference>
<evidence type="ECO:0000313" key="2">
    <source>
        <dbReference type="Proteomes" id="UP000008311"/>
    </source>
</evidence>
<dbReference type="InParanoid" id="B9R8Y2"/>
<protein>
    <submittedName>
        <fullName evidence="1">Uncharacterized protein</fullName>
    </submittedName>
</protein>
<organism evidence="1 2">
    <name type="scientific">Ricinus communis</name>
    <name type="common">Castor bean</name>
    <dbReference type="NCBI Taxonomy" id="3988"/>
    <lineage>
        <taxon>Eukaryota</taxon>
        <taxon>Viridiplantae</taxon>
        <taxon>Streptophyta</taxon>
        <taxon>Embryophyta</taxon>
        <taxon>Tracheophyta</taxon>
        <taxon>Spermatophyta</taxon>
        <taxon>Magnoliopsida</taxon>
        <taxon>eudicotyledons</taxon>
        <taxon>Gunneridae</taxon>
        <taxon>Pentapetalae</taxon>
        <taxon>rosids</taxon>
        <taxon>fabids</taxon>
        <taxon>Malpighiales</taxon>
        <taxon>Euphorbiaceae</taxon>
        <taxon>Acalyphoideae</taxon>
        <taxon>Acalypheae</taxon>
        <taxon>Ricinus</taxon>
    </lineage>
</organism>
<keyword evidence="2" id="KW-1185">Reference proteome</keyword>
<accession>B9R8Y2</accession>
<name>B9R8Y2_RICCO</name>
<evidence type="ECO:0000313" key="1">
    <source>
        <dbReference type="EMBL" id="EEF52962.1"/>
    </source>
</evidence>
<dbReference type="AlphaFoldDB" id="B9R8Y2"/>
<gene>
    <name evidence="1" type="ORF">RCOM_1602830</name>
</gene>